<organism evidence="11 12">
    <name type="scientific">Winogradskyella bathintestinalis</name>
    <dbReference type="NCBI Taxonomy" id="3035208"/>
    <lineage>
        <taxon>Bacteria</taxon>
        <taxon>Pseudomonadati</taxon>
        <taxon>Bacteroidota</taxon>
        <taxon>Flavobacteriia</taxon>
        <taxon>Flavobacteriales</taxon>
        <taxon>Flavobacteriaceae</taxon>
        <taxon>Winogradskyella</taxon>
    </lineage>
</organism>
<evidence type="ECO:0000256" key="1">
    <source>
        <dbReference type="ARBA" id="ARBA00000085"/>
    </source>
</evidence>
<dbReference type="InterPro" id="IPR005467">
    <property type="entry name" value="His_kinase_dom"/>
</dbReference>
<keyword evidence="12" id="KW-1185">Reference proteome</keyword>
<evidence type="ECO:0000256" key="7">
    <source>
        <dbReference type="ARBA" id="ARBA00022840"/>
    </source>
</evidence>
<dbReference type="PROSITE" id="PS50109">
    <property type="entry name" value="HIS_KIN"/>
    <property type="match status" value="1"/>
</dbReference>
<keyword evidence="4" id="KW-0808">Transferase</keyword>
<feature type="transmembrane region" description="Helical" evidence="9">
    <location>
        <begin position="37"/>
        <end position="59"/>
    </location>
</feature>
<dbReference type="SMART" id="SM00387">
    <property type="entry name" value="HATPase_c"/>
    <property type="match status" value="1"/>
</dbReference>
<feature type="domain" description="Histidine kinase" evidence="10">
    <location>
        <begin position="196"/>
        <end position="287"/>
    </location>
</feature>
<dbReference type="SUPFAM" id="SSF55874">
    <property type="entry name" value="ATPase domain of HSP90 chaperone/DNA topoisomerase II/histidine kinase"/>
    <property type="match status" value="1"/>
</dbReference>
<keyword evidence="9" id="KW-0812">Transmembrane</keyword>
<evidence type="ECO:0000256" key="5">
    <source>
        <dbReference type="ARBA" id="ARBA00022741"/>
    </source>
</evidence>
<proteinExistence type="predicted"/>
<dbReference type="Gene3D" id="3.30.565.10">
    <property type="entry name" value="Histidine kinase-like ATPase, C-terminal domain"/>
    <property type="match status" value="1"/>
</dbReference>
<dbReference type="InterPro" id="IPR050482">
    <property type="entry name" value="Sensor_HK_TwoCompSys"/>
</dbReference>
<keyword evidence="3" id="KW-0597">Phosphoprotein</keyword>
<evidence type="ECO:0000256" key="2">
    <source>
        <dbReference type="ARBA" id="ARBA00012438"/>
    </source>
</evidence>
<evidence type="ECO:0000256" key="8">
    <source>
        <dbReference type="ARBA" id="ARBA00023012"/>
    </source>
</evidence>
<keyword evidence="7" id="KW-0067">ATP-binding</keyword>
<dbReference type="PANTHER" id="PTHR24421:SF10">
    <property type="entry name" value="NITRATE_NITRITE SENSOR PROTEIN NARQ"/>
    <property type="match status" value="1"/>
</dbReference>
<comment type="caution">
    <text evidence="11">The sequence shown here is derived from an EMBL/GenBank/DDBJ whole genome shotgun (WGS) entry which is preliminary data.</text>
</comment>
<dbReference type="Pfam" id="PF02518">
    <property type="entry name" value="HATPase_c"/>
    <property type="match status" value="1"/>
</dbReference>
<keyword evidence="9" id="KW-1133">Transmembrane helix</keyword>
<keyword evidence="5" id="KW-0547">Nucleotide-binding</keyword>
<evidence type="ECO:0000256" key="4">
    <source>
        <dbReference type="ARBA" id="ARBA00022679"/>
    </source>
</evidence>
<evidence type="ECO:0000256" key="9">
    <source>
        <dbReference type="SAM" id="Phobius"/>
    </source>
</evidence>
<dbReference type="EMBL" id="JASDDK010000003">
    <property type="protein sequence ID" value="MDN3492985.1"/>
    <property type="molecule type" value="Genomic_DNA"/>
</dbReference>
<dbReference type="Proteomes" id="UP001231197">
    <property type="component" value="Unassembled WGS sequence"/>
</dbReference>
<keyword evidence="6 11" id="KW-0418">Kinase</keyword>
<name>A0ABT7ZVH8_9FLAO</name>
<protein>
    <recommendedName>
        <fullName evidence="2">histidine kinase</fullName>
        <ecNumber evidence="2">2.7.13.3</ecNumber>
    </recommendedName>
</protein>
<evidence type="ECO:0000313" key="11">
    <source>
        <dbReference type="EMBL" id="MDN3492985.1"/>
    </source>
</evidence>
<reference evidence="11 12" key="1">
    <citation type="journal article" date="2023" name="Int. J. Syst. Evol. Microbiol.">
        <title>Winogradskyella bathintestinalis sp. nov., isolated from the intestine of the deep-sea loosejaw dragonfish, Malacosteus niger.</title>
        <authorList>
            <person name="Uniacke-Lowe S."/>
            <person name="Johnson C.N."/>
            <person name="Stanton C."/>
            <person name="Hill C."/>
            <person name="Ross P."/>
        </authorList>
    </citation>
    <scope>NUCLEOTIDE SEQUENCE [LARGE SCALE GENOMIC DNA]</scope>
    <source>
        <strain evidence="11 12">APC 3343</strain>
    </source>
</reference>
<dbReference type="CDD" id="cd16917">
    <property type="entry name" value="HATPase_UhpB-NarQ-NarX-like"/>
    <property type="match status" value="1"/>
</dbReference>
<sequence length="288" mass="32809">MANLFNSEYHFLSNPFFSLNILQTRDKIVTSDAERYLLVYMIGVLVIVSTLIIVFFIVFQKRKNQLLRDKIKQQQKFDEELLKTQQEIQEETLKHVGRELHDNVGQMLVLATMQMKAAANIVKDEAKSKVDNAASALKESLEEVRALSKSLNSDVIFNLGFDATVKNEVARLNKTGLIASSLVISGEKINFENKKDEIILFRILQEFFSNTLKYAEAEHLKVTLDYKAQFLNIKVEDDGVGCDLNTAEKGSGLINMEKRAELLHAKFQLDSQPENGTILILQYPYRTV</sequence>
<dbReference type="InterPro" id="IPR011712">
    <property type="entry name" value="Sig_transdc_His_kin_sub3_dim/P"/>
</dbReference>
<keyword evidence="8" id="KW-0902">Two-component regulatory system</keyword>
<accession>A0ABT7ZVH8</accession>
<dbReference type="GO" id="GO:0016301">
    <property type="term" value="F:kinase activity"/>
    <property type="evidence" value="ECO:0007669"/>
    <property type="project" value="UniProtKB-KW"/>
</dbReference>
<evidence type="ECO:0000259" key="10">
    <source>
        <dbReference type="PROSITE" id="PS50109"/>
    </source>
</evidence>
<dbReference type="Gene3D" id="1.20.5.1930">
    <property type="match status" value="1"/>
</dbReference>
<keyword evidence="9" id="KW-0472">Membrane</keyword>
<evidence type="ECO:0000256" key="6">
    <source>
        <dbReference type="ARBA" id="ARBA00022777"/>
    </source>
</evidence>
<comment type="catalytic activity">
    <reaction evidence="1">
        <text>ATP + protein L-histidine = ADP + protein N-phospho-L-histidine.</text>
        <dbReference type="EC" id="2.7.13.3"/>
    </reaction>
</comment>
<evidence type="ECO:0000256" key="3">
    <source>
        <dbReference type="ARBA" id="ARBA00022553"/>
    </source>
</evidence>
<dbReference type="EC" id="2.7.13.3" evidence="2"/>
<evidence type="ECO:0000313" key="12">
    <source>
        <dbReference type="Proteomes" id="UP001231197"/>
    </source>
</evidence>
<dbReference type="InterPro" id="IPR003594">
    <property type="entry name" value="HATPase_dom"/>
</dbReference>
<dbReference type="PANTHER" id="PTHR24421">
    <property type="entry name" value="NITRATE/NITRITE SENSOR PROTEIN NARX-RELATED"/>
    <property type="match status" value="1"/>
</dbReference>
<dbReference type="InterPro" id="IPR036890">
    <property type="entry name" value="HATPase_C_sf"/>
</dbReference>
<dbReference type="Pfam" id="PF07730">
    <property type="entry name" value="HisKA_3"/>
    <property type="match status" value="1"/>
</dbReference>
<gene>
    <name evidence="11" type="ORF">QMA06_09645</name>
</gene>